<dbReference type="Pfam" id="PF07859">
    <property type="entry name" value="Abhydrolase_3"/>
    <property type="match status" value="1"/>
</dbReference>
<evidence type="ECO:0000313" key="3">
    <source>
        <dbReference type="Proteomes" id="UP000663870"/>
    </source>
</evidence>
<dbReference type="Proteomes" id="UP000663870">
    <property type="component" value="Unassembled WGS sequence"/>
</dbReference>
<dbReference type="Gene3D" id="3.40.50.1820">
    <property type="entry name" value="alpha/beta hydrolase"/>
    <property type="match status" value="1"/>
</dbReference>
<proteinExistence type="predicted"/>
<evidence type="ECO:0000259" key="1">
    <source>
        <dbReference type="Pfam" id="PF07859"/>
    </source>
</evidence>
<accession>A0A816DVQ2</accession>
<protein>
    <recommendedName>
        <fullName evidence="1">Alpha/beta hydrolase fold-3 domain-containing protein</fullName>
    </recommendedName>
</protein>
<keyword evidence="3" id="KW-1185">Reference proteome</keyword>
<comment type="caution">
    <text evidence="2">The sequence shown here is derived from an EMBL/GenBank/DDBJ whole genome shotgun (WGS) entry which is preliminary data.</text>
</comment>
<reference evidence="2" key="1">
    <citation type="submission" date="2021-02" db="EMBL/GenBank/DDBJ databases">
        <authorList>
            <person name="Nowell W R."/>
        </authorList>
    </citation>
    <scope>NUCLEOTIDE SEQUENCE</scope>
</reference>
<dbReference type="EMBL" id="CAJNOL010009238">
    <property type="protein sequence ID" value="CAF1642013.1"/>
    <property type="molecule type" value="Genomic_DNA"/>
</dbReference>
<dbReference type="AlphaFoldDB" id="A0A816DVQ2"/>
<dbReference type="InterPro" id="IPR029058">
    <property type="entry name" value="AB_hydrolase_fold"/>
</dbReference>
<name>A0A816DVQ2_9BILA</name>
<feature type="non-terminal residue" evidence="2">
    <location>
        <position position="1"/>
    </location>
</feature>
<dbReference type="GO" id="GO:0016787">
    <property type="term" value="F:hydrolase activity"/>
    <property type="evidence" value="ECO:0007669"/>
    <property type="project" value="InterPro"/>
</dbReference>
<sequence length="85" mass="9491">VKDPRASVLLNRTFDGLPPCLFIVADLDILRDGNLEYQKLLEKAGVQTKLVLMKNVIHLFFTLPGIFPQTCAEATDAIRDFMASI</sequence>
<dbReference type="SUPFAM" id="SSF53474">
    <property type="entry name" value="alpha/beta-Hydrolases"/>
    <property type="match status" value="1"/>
</dbReference>
<evidence type="ECO:0000313" key="2">
    <source>
        <dbReference type="EMBL" id="CAF1642013.1"/>
    </source>
</evidence>
<dbReference type="InterPro" id="IPR013094">
    <property type="entry name" value="AB_hydrolase_3"/>
</dbReference>
<organism evidence="2 3">
    <name type="scientific">Rotaria sordida</name>
    <dbReference type="NCBI Taxonomy" id="392033"/>
    <lineage>
        <taxon>Eukaryota</taxon>
        <taxon>Metazoa</taxon>
        <taxon>Spiralia</taxon>
        <taxon>Gnathifera</taxon>
        <taxon>Rotifera</taxon>
        <taxon>Eurotatoria</taxon>
        <taxon>Bdelloidea</taxon>
        <taxon>Philodinida</taxon>
        <taxon>Philodinidae</taxon>
        <taxon>Rotaria</taxon>
    </lineage>
</organism>
<feature type="domain" description="Alpha/beta hydrolase fold-3" evidence="1">
    <location>
        <begin position="2"/>
        <end position="61"/>
    </location>
</feature>
<gene>
    <name evidence="2" type="ORF">JXQ802_LOCUS53337</name>
</gene>